<dbReference type="InterPro" id="IPR031680">
    <property type="entry name" value="Hepar_II_III_N"/>
</dbReference>
<sequence>MRIPFDWEVDPYSDANWCFQLQTLRYLMVYLSAHKSTGKTEYLWSMMEWFEDWWGWARERPSSNAWSDMATGIRAEKIYHLATQMKRAKIKLPAWFVEMIMEHVRVIRTKGFVRLNHNHGLFAVHGLRCLAEHLGPGLRATVIGNCDAMIEELIINQFDENYVHKEHSPHYHHLVLRSLIKWKKTGLYDHVQILDEYIRGAKIISGYLYLPDGREVPFGDTDNNKYRLSEVELPVSEDNIFWCESGYAVYKNYDSYLCVTNNYHSLAHKHWDNLSFIYGVAGHDILVDPGG</sequence>
<dbReference type="PANTHER" id="PTHR39210:SF1">
    <property type="entry name" value="HEPARIN-SULFATE LYASE"/>
    <property type="match status" value="1"/>
</dbReference>
<proteinExistence type="predicted"/>
<dbReference type="Proteomes" id="UP000270924">
    <property type="component" value="Unassembled WGS sequence"/>
</dbReference>
<feature type="domain" description="Heparin-sulfate lyase N-terminal" evidence="1">
    <location>
        <begin position="6"/>
        <end position="185"/>
    </location>
</feature>
<evidence type="ECO:0000259" key="1">
    <source>
        <dbReference type="Pfam" id="PF16889"/>
    </source>
</evidence>
<dbReference type="Pfam" id="PF16889">
    <property type="entry name" value="Hepar_II_III_N"/>
    <property type="match status" value="1"/>
</dbReference>
<dbReference type="PANTHER" id="PTHR39210">
    <property type="entry name" value="HEPARIN-SULFATE LYASE"/>
    <property type="match status" value="1"/>
</dbReference>
<gene>
    <name evidence="2" type="ORF">WBA_LOCUS9827</name>
</gene>
<name>A0A3P7E882_WUCBA</name>
<evidence type="ECO:0000313" key="3">
    <source>
        <dbReference type="Proteomes" id="UP000270924"/>
    </source>
</evidence>
<dbReference type="EMBL" id="UYWW01010359">
    <property type="protein sequence ID" value="VDM17683.1"/>
    <property type="molecule type" value="Genomic_DNA"/>
</dbReference>
<reference evidence="2 3" key="1">
    <citation type="submission" date="2018-11" db="EMBL/GenBank/DDBJ databases">
        <authorList>
            <consortium name="Pathogen Informatics"/>
        </authorList>
    </citation>
    <scope>NUCLEOTIDE SEQUENCE [LARGE SCALE GENOMIC DNA]</scope>
</reference>
<accession>A0A3P7E882</accession>
<keyword evidence="3" id="KW-1185">Reference proteome</keyword>
<organism evidence="2 3">
    <name type="scientific">Wuchereria bancrofti</name>
    <dbReference type="NCBI Taxonomy" id="6293"/>
    <lineage>
        <taxon>Eukaryota</taxon>
        <taxon>Metazoa</taxon>
        <taxon>Ecdysozoa</taxon>
        <taxon>Nematoda</taxon>
        <taxon>Chromadorea</taxon>
        <taxon>Rhabditida</taxon>
        <taxon>Spirurina</taxon>
        <taxon>Spiruromorpha</taxon>
        <taxon>Filarioidea</taxon>
        <taxon>Onchocercidae</taxon>
        <taxon>Wuchereria</taxon>
    </lineage>
</organism>
<dbReference type="Gene3D" id="2.70.98.70">
    <property type="match status" value="1"/>
</dbReference>
<dbReference type="InterPro" id="IPR008929">
    <property type="entry name" value="Chondroitin_lyas"/>
</dbReference>
<dbReference type="Gene3D" id="1.50.10.100">
    <property type="entry name" value="Chondroitin AC/alginate lyase"/>
    <property type="match status" value="1"/>
</dbReference>
<dbReference type="AlphaFoldDB" id="A0A3P7E882"/>
<protein>
    <recommendedName>
        <fullName evidence="1">Heparin-sulfate lyase N-terminal domain-containing protein</fullName>
    </recommendedName>
</protein>
<evidence type="ECO:0000313" key="2">
    <source>
        <dbReference type="EMBL" id="VDM17683.1"/>
    </source>
</evidence>
<dbReference type="SUPFAM" id="SSF48230">
    <property type="entry name" value="Chondroitin AC/alginate lyase"/>
    <property type="match status" value="1"/>
</dbReference>
<dbReference type="InParanoid" id="A0A3P7E882"/>